<feature type="transmembrane region" description="Helical" evidence="1">
    <location>
        <begin position="389"/>
        <end position="410"/>
    </location>
</feature>
<dbReference type="STRING" id="101127.A0A1X2GZ22"/>
<feature type="chain" id="PRO_5012304277" description="Periplasmic binding protein-like II" evidence="2">
    <location>
        <begin position="20"/>
        <end position="427"/>
    </location>
</feature>
<proteinExistence type="predicted"/>
<dbReference type="PANTHER" id="PTHR38360:SF1">
    <property type="entry name" value="F12P19.7"/>
    <property type="match status" value="1"/>
</dbReference>
<keyword evidence="2" id="KW-0732">Signal</keyword>
<protein>
    <recommendedName>
        <fullName evidence="5">Periplasmic binding protein-like II</fullName>
    </recommendedName>
</protein>
<dbReference type="PANTHER" id="PTHR38360">
    <property type="entry name" value="OS03G0120000 PROTEIN"/>
    <property type="match status" value="1"/>
</dbReference>
<name>A0A1X2GZ22_9FUNG</name>
<keyword evidence="1" id="KW-0812">Transmembrane</keyword>
<dbReference type="AlphaFoldDB" id="A0A1X2GZ22"/>
<gene>
    <name evidence="3" type="ORF">DM01DRAFT_1331022</name>
</gene>
<evidence type="ECO:0000256" key="1">
    <source>
        <dbReference type="SAM" id="Phobius"/>
    </source>
</evidence>
<evidence type="ECO:0000313" key="4">
    <source>
        <dbReference type="Proteomes" id="UP000242146"/>
    </source>
</evidence>
<dbReference type="EMBL" id="MCGT01000001">
    <property type="protein sequence ID" value="ORX62914.1"/>
    <property type="molecule type" value="Genomic_DNA"/>
</dbReference>
<comment type="caution">
    <text evidence="3">The sequence shown here is derived from an EMBL/GenBank/DDBJ whole genome shotgun (WGS) entry which is preliminary data.</text>
</comment>
<keyword evidence="1" id="KW-0472">Membrane</keyword>
<reference evidence="3 4" key="1">
    <citation type="submission" date="2016-07" db="EMBL/GenBank/DDBJ databases">
        <title>Pervasive Adenine N6-methylation of Active Genes in Fungi.</title>
        <authorList>
            <consortium name="DOE Joint Genome Institute"/>
            <person name="Mondo S.J."/>
            <person name="Dannebaum R.O."/>
            <person name="Kuo R.C."/>
            <person name="Labutti K."/>
            <person name="Haridas S."/>
            <person name="Kuo A."/>
            <person name="Salamov A."/>
            <person name="Ahrendt S.R."/>
            <person name="Lipzen A."/>
            <person name="Sullivan W."/>
            <person name="Andreopoulos W.B."/>
            <person name="Clum A."/>
            <person name="Lindquist E."/>
            <person name="Daum C."/>
            <person name="Ramamoorthy G.K."/>
            <person name="Gryganskyi A."/>
            <person name="Culley D."/>
            <person name="Magnuson J.K."/>
            <person name="James T.Y."/>
            <person name="O'Malley M.A."/>
            <person name="Stajich J.E."/>
            <person name="Spatafora J.W."/>
            <person name="Visel A."/>
            <person name="Grigoriev I.V."/>
        </authorList>
    </citation>
    <scope>NUCLEOTIDE SEQUENCE [LARGE SCALE GENOMIC DNA]</scope>
    <source>
        <strain evidence="3 4">NRRL 3301</strain>
    </source>
</reference>
<evidence type="ECO:0000313" key="3">
    <source>
        <dbReference type="EMBL" id="ORX62914.1"/>
    </source>
</evidence>
<keyword evidence="4" id="KW-1185">Reference proteome</keyword>
<evidence type="ECO:0008006" key="5">
    <source>
        <dbReference type="Google" id="ProtNLM"/>
    </source>
</evidence>
<dbReference type="Proteomes" id="UP000242146">
    <property type="component" value="Unassembled WGS sequence"/>
</dbReference>
<accession>A0A1X2GZ22</accession>
<feature type="signal peptide" evidence="2">
    <location>
        <begin position="1"/>
        <end position="19"/>
    </location>
</feature>
<sequence>MIRLHYIFLISLCSSIVLGQFPSCAPSHINNDPSNGFQVTYANDCSYTTVDIGGNSSYVIYNGTQPNGVSGTLIDSSALTSIGLRGDNTAFAYLELLGLASHIHYTDDPTSITSNCTAGNLTSPTGLSIVFSNTTDPFTGSNYTVQVPFNQLNRTPLQEASLILYFSFFFNLESTAYPIYAKNIQSVYTCHKENLQQSGPKTIAVTSYANGNWALQSNSSYFASLIQDAGMTIFTGDLTSLNNAQFILDISPIASFPQGFSDWLTAIGTYNNQSATFALQKNVFKVDRLVNANGYPDWFDRAPVRPDLMIQDLIHMVYPTYQPDYKSTWIRNFAKSDPVVQTSTAYPDCSAVGSHFQESCANGAFTPNGGQGSSSSTGSGGGLSLGGKVGIAVAAVMAVVAVAVAGTFIYRKKQADPPHNFYKMNDM</sequence>
<keyword evidence="1" id="KW-1133">Transmembrane helix</keyword>
<organism evidence="3 4">
    <name type="scientific">Hesseltinella vesiculosa</name>
    <dbReference type="NCBI Taxonomy" id="101127"/>
    <lineage>
        <taxon>Eukaryota</taxon>
        <taxon>Fungi</taxon>
        <taxon>Fungi incertae sedis</taxon>
        <taxon>Mucoromycota</taxon>
        <taxon>Mucoromycotina</taxon>
        <taxon>Mucoromycetes</taxon>
        <taxon>Mucorales</taxon>
        <taxon>Cunninghamellaceae</taxon>
        <taxon>Hesseltinella</taxon>
    </lineage>
</organism>
<dbReference type="OrthoDB" id="409848at2759"/>
<evidence type="ECO:0000256" key="2">
    <source>
        <dbReference type="SAM" id="SignalP"/>
    </source>
</evidence>